<organism evidence="2 3">
    <name type="scientific">Nocardioides islandensis</name>
    <dbReference type="NCBI Taxonomy" id="433663"/>
    <lineage>
        <taxon>Bacteria</taxon>
        <taxon>Bacillati</taxon>
        <taxon>Actinomycetota</taxon>
        <taxon>Actinomycetes</taxon>
        <taxon>Propionibacteriales</taxon>
        <taxon>Nocardioidaceae</taxon>
        <taxon>Nocardioides</taxon>
    </lineage>
</organism>
<evidence type="ECO:0000313" key="3">
    <source>
        <dbReference type="Proteomes" id="UP000640489"/>
    </source>
</evidence>
<dbReference type="AlphaFoldDB" id="A0A930VHS6"/>
<dbReference type="RefSeq" id="WP_194708189.1">
    <property type="nucleotide sequence ID" value="NZ_JADKPN010000012.1"/>
</dbReference>
<dbReference type="InterPro" id="IPR056086">
    <property type="entry name" value="DUF7669"/>
</dbReference>
<dbReference type="EMBL" id="JADKPN010000012">
    <property type="protein sequence ID" value="MBF4765005.1"/>
    <property type="molecule type" value="Genomic_DNA"/>
</dbReference>
<sequence length="262" mass="29331">MVSSTSPSVWELLQNFAATQRGSFTTQDVVSWFRRHAPAKANDQTVRTHVRGACWNVGDRSQFSHREPFLTRLDRGVFRRATLEEIERWAADESHDGDRATSRVVAPHHLQGAASDTSGLSDEWHTDANIQSALVTALAVDGWRIVSVANTATKEHGIDVIADHEGQTVGIEVKGFPSRQYADPARRIETKRTNPSTQAAHWYAQAVLAAMRLRGKEPTWRSVIALPDFRRYRDLHAETVGSLSAAQIDVWWVNQVGEVDRN</sequence>
<dbReference type="Pfam" id="PF24706">
    <property type="entry name" value="DUF7669"/>
    <property type="match status" value="1"/>
</dbReference>
<reference evidence="2" key="1">
    <citation type="submission" date="2020-11" db="EMBL/GenBank/DDBJ databases">
        <title>Nocardioides sp. nov., isolated from Soil of Cynanchum wilfordii Hemsley rhizosphere.</title>
        <authorList>
            <person name="Lee J.-S."/>
            <person name="Suh M.K."/>
            <person name="Kim J.-S."/>
        </authorList>
    </citation>
    <scope>NUCLEOTIDE SEQUENCE</scope>
    <source>
        <strain evidence="2">KCTC 19275</strain>
    </source>
</reference>
<keyword evidence="3" id="KW-1185">Reference proteome</keyword>
<feature type="domain" description="DUF7669" evidence="1">
    <location>
        <begin position="8"/>
        <end position="80"/>
    </location>
</feature>
<proteinExistence type="predicted"/>
<protein>
    <recommendedName>
        <fullName evidence="1">DUF7669 domain-containing protein</fullName>
    </recommendedName>
</protein>
<evidence type="ECO:0000313" key="2">
    <source>
        <dbReference type="EMBL" id="MBF4765005.1"/>
    </source>
</evidence>
<comment type="caution">
    <text evidence="2">The sequence shown here is derived from an EMBL/GenBank/DDBJ whole genome shotgun (WGS) entry which is preliminary data.</text>
</comment>
<evidence type="ECO:0000259" key="1">
    <source>
        <dbReference type="Pfam" id="PF24706"/>
    </source>
</evidence>
<gene>
    <name evidence="2" type="ORF">ISU07_17880</name>
</gene>
<name>A0A930VHS6_9ACTN</name>
<dbReference type="Proteomes" id="UP000640489">
    <property type="component" value="Unassembled WGS sequence"/>
</dbReference>
<accession>A0A930VHS6</accession>